<evidence type="ECO:0000256" key="9">
    <source>
        <dbReference type="ARBA" id="ARBA00031108"/>
    </source>
</evidence>
<dbReference type="InterPro" id="IPR042113">
    <property type="entry name" value="P_AcTrfase_dom1"/>
</dbReference>
<dbReference type="InterPro" id="IPR010766">
    <property type="entry name" value="DRTGG"/>
</dbReference>
<dbReference type="Pfam" id="PF01515">
    <property type="entry name" value="PTA_PTB"/>
    <property type="match status" value="1"/>
</dbReference>
<dbReference type="EMBL" id="LGRX02006422">
    <property type="protein sequence ID" value="KAK3276696.1"/>
    <property type="molecule type" value="Genomic_DNA"/>
</dbReference>
<feature type="region of interest" description="Disordered" evidence="10">
    <location>
        <begin position="28"/>
        <end position="87"/>
    </location>
</feature>
<dbReference type="GO" id="GO:0006082">
    <property type="term" value="P:organic acid metabolic process"/>
    <property type="evidence" value="ECO:0007669"/>
    <property type="project" value="InterPro"/>
</dbReference>
<dbReference type="SUPFAM" id="SSF52777">
    <property type="entry name" value="CoA-dependent acyltransferases"/>
    <property type="match status" value="2"/>
</dbReference>
<evidence type="ECO:0000256" key="6">
    <source>
        <dbReference type="ARBA" id="ARBA00022777"/>
    </source>
</evidence>
<dbReference type="InterPro" id="IPR039551">
    <property type="entry name" value="Cho/carn_acyl_trans"/>
</dbReference>
<evidence type="ECO:0000256" key="7">
    <source>
        <dbReference type="ARBA" id="ARBA00022840"/>
    </source>
</evidence>
<dbReference type="InterPro" id="IPR028979">
    <property type="entry name" value="Ser_kin/Pase_Hpr-like_N_sf"/>
</dbReference>
<feature type="domain" description="Choline/carnitine acyltransferase" evidence="11">
    <location>
        <begin position="110"/>
        <end position="672"/>
    </location>
</feature>
<dbReference type="Proteomes" id="UP001190700">
    <property type="component" value="Unassembled WGS sequence"/>
</dbReference>
<evidence type="ECO:0000259" key="13">
    <source>
        <dbReference type="Pfam" id="PF07085"/>
    </source>
</evidence>
<keyword evidence="5" id="KW-0547">Nucleotide-binding</keyword>
<dbReference type="InterPro" id="IPR043129">
    <property type="entry name" value="ATPase_NBD"/>
</dbReference>
<dbReference type="GO" id="GO:0005524">
    <property type="term" value="F:ATP binding"/>
    <property type="evidence" value="ECO:0007669"/>
    <property type="project" value="UniProtKB-KW"/>
</dbReference>
<feature type="domain" description="Phosphate acetyl/butaryl transferase" evidence="12">
    <location>
        <begin position="1532"/>
        <end position="1851"/>
    </location>
</feature>
<feature type="compositionally biased region" description="Pro residues" evidence="10">
    <location>
        <begin position="49"/>
        <end position="70"/>
    </location>
</feature>
<dbReference type="Gene3D" id="3.40.1390.20">
    <property type="entry name" value="HprK N-terminal domain-like"/>
    <property type="match status" value="1"/>
</dbReference>
<dbReference type="InterPro" id="IPR000890">
    <property type="entry name" value="Aliphatic_acid_kin_short-chain"/>
</dbReference>
<proteinExistence type="inferred from homology"/>
<dbReference type="PANTHER" id="PTHR43356">
    <property type="entry name" value="PHOSPHATE ACETYLTRANSFERASE"/>
    <property type="match status" value="1"/>
</dbReference>
<dbReference type="PANTHER" id="PTHR43356:SF3">
    <property type="entry name" value="PHOSPHATE ACETYLTRANSFERASE"/>
    <property type="match status" value="1"/>
</dbReference>
<dbReference type="Gene3D" id="3.40.50.10750">
    <property type="entry name" value="Isocitrate/Isopropylmalate dehydrogenase-like"/>
    <property type="match status" value="1"/>
</dbReference>
<keyword evidence="4" id="KW-0808">Transferase</keyword>
<evidence type="ECO:0000259" key="11">
    <source>
        <dbReference type="Pfam" id="PF00755"/>
    </source>
</evidence>
<name>A0AAE0GFV6_9CHLO</name>
<evidence type="ECO:0000313" key="15">
    <source>
        <dbReference type="Proteomes" id="UP001190700"/>
    </source>
</evidence>
<dbReference type="Gene3D" id="3.30.559.70">
    <property type="entry name" value="Choline/Carnitine o-acyltransferase, domain 2"/>
    <property type="match status" value="1"/>
</dbReference>
<reference evidence="14 15" key="1">
    <citation type="journal article" date="2015" name="Genome Biol. Evol.">
        <title>Comparative Genomics of a Bacterivorous Green Alga Reveals Evolutionary Causalities and Consequences of Phago-Mixotrophic Mode of Nutrition.</title>
        <authorList>
            <person name="Burns J.A."/>
            <person name="Paasch A."/>
            <person name="Narechania A."/>
            <person name="Kim E."/>
        </authorList>
    </citation>
    <scope>NUCLEOTIDE SEQUENCE [LARGE SCALE GENOMIC DNA]</scope>
    <source>
        <strain evidence="14 15">PLY_AMNH</strain>
    </source>
</reference>
<keyword evidence="7" id="KW-0067">ATP-binding</keyword>
<evidence type="ECO:0000256" key="5">
    <source>
        <dbReference type="ARBA" id="ARBA00022741"/>
    </source>
</evidence>
<evidence type="ECO:0000313" key="14">
    <source>
        <dbReference type="EMBL" id="KAK3276696.1"/>
    </source>
</evidence>
<comment type="pathway">
    <text evidence="1">Metabolic intermediate biosynthesis; acetyl-CoA biosynthesis; acetyl-CoA from acetate: step 2/2.</text>
</comment>
<dbReference type="NCBIfam" id="NF004167">
    <property type="entry name" value="PRK05632.1"/>
    <property type="match status" value="1"/>
</dbReference>
<gene>
    <name evidence="14" type="ORF">CYMTET_15251</name>
</gene>
<dbReference type="NCBIfam" id="TIGR00651">
    <property type="entry name" value="pta"/>
    <property type="match status" value="1"/>
</dbReference>
<dbReference type="GO" id="GO:0016301">
    <property type="term" value="F:kinase activity"/>
    <property type="evidence" value="ECO:0007669"/>
    <property type="project" value="UniProtKB-KW"/>
</dbReference>
<sequence>YIYPRSASLRRSLRMGCGTSKAANKMAVTEAVAEAPVEPPAPEKVAEPEAPPPAPVEKAPDPVPEAPPPAPEEKAPDPVAEAPPSEAAAPATLYKYEELQTANYLELPRLPIPPLEKTVERYLKHVKALGFSAEELATHQAVVQEFAEGAGQTLQAQVVEADKHEGYPNSFIEEHWDNMYNGLRCPQPVNVSPYFGISDEKDPAAMGQSLRAAQFVHSFTKWTRKVLGGTLEADGGPAPRPFMCSSAFQKMFSSAKLPKAGMDELVCYPEATNVVVLCKGNIFSVEVVFKEDGVEAVLDVPSIQKQMDAILATPAAAQSIAALTTEDRNVWAGLREKLEADEANVAALKKVDAGIIAVCLDDKPYESQVDKAAHLLIGPAENRWWDKQQLIVGANGSMGICFEHSYSDGTGWGRFIGEVMDDVHGKAGKLAALTMPVKSADLEPEALEFTVPDDVATGIAEATAHYEELLKNVDLNVLDFKEFGKNEIKNWKVSPDAACQMAYQITFYNLHGRLPATYEACAMRAFWHGRTETIRSATTAALEMCEAYAAGSPEVLAKFQVACKTHSGVSKDAITGNGIDRHLLALSKMAEKTMPEDIPKLFSEPILAYSKDFRLSTSNGSAPGLDLFGFGAVSATGYGVGYLISNNDISFGISSYFDCEETSSETFMAELKAVLCKLREICNGPAEAEAPPAPAPEPEPVAAAAPVVEDKCMVLVLNCGSSSLKYALFELQPGVEAACIVSGLVEKIGLASGMVSLVDEASGEKTKIEMPIPDHKAGLDKVIELLMDPATGKVQAAAQIKAVGHRVVHGGEKFTAAAVITDEVIGAIKEAAALAPLHNPANLTGIAVAQQLFPCPQVAVFDTAFHMTMKPEAFLYALPIKLYKEEGIRRYGFHGTSYLYVAGATAAALEKGVENTNLIVCHLGNGSSMCAIKNGECVDTTMGLTPLEGLCMGTRAGDVDPAVHRHLFATKGMSPDEVDKMLNKQSGLLGLCGDSDMRAIQERADAGDEDAINALGVFVHRVRKYVGAYMVALGGNVDALVFTAGIGENSKRVRELVCESLEPLGLSLDKDKNAAAKGLSELQSKQSRCKIMVVPTNEELSITMQSAELCGIMPASKPTTPHRLTRAETAKSMGRTQTMAKEASVGSDLGGVGHAANSTMLLNISDEGTALAEIGLMYRLMPKVNCLGYFRPFSDEAGPEGVDSHVHLLKEVFNLPDDPLTMACLSKSKAMEMMAQGKMDEMIDMIVSAYEAYKVGKDFVLVGQMTFAVESMDINVKVASDLGVPVTFLTTCREHSTVHSIFQEVSLSKGELTDNDNNVKLLGVFVNRVPPEKLEEFTKGLTEIFAEHSIELSGCLPSSPKLRMLCMDEVCSQLQTKVLYGAEAITHGLEAQHTIVATGTVAQVMKSINDSPSSLIVVDGTRHDLILALFLAFQSTTVAVVSGVLITGCDELDPFIKSVLDGIPAQYIPVMAVKEDIWETMGALKNVGKQILPTAHAKIDTAMMIAEEHINEEWLQKAAYSHTEVKMTPKLFQYSIMSKARSQLMHIVLPEGDDKRVVAAAAILVRRKLCRVTLLGKPDKVMTLASQSGADLSGVTVIDPETADDVEELAELLFKAREKKGMTKEKALDLARGDPNFYGTLMMQRGDAHGMVSGACHTTADTMRPALQIIKTAPGFSLVSSIFFMLLPEQVYVYGDCAINVTPNADQLGNIAASSAVTAKAFGIEPRVALLSYSTGESGKGAQIELVKEATGVAKRITGNSVPIEGPIQFDAAVDPEVAKVKVKHASEVAGKATVCVFPDLNTGNNTYKAVQQASGCIAMGPIMQGLRKPVNDLSRGCTIDDIVNTVVITCIQAIGASS</sequence>
<evidence type="ECO:0000256" key="1">
    <source>
        <dbReference type="ARBA" id="ARBA00004989"/>
    </source>
</evidence>
<keyword evidence="6" id="KW-0418">Kinase</keyword>
<dbReference type="SUPFAM" id="SSF53659">
    <property type="entry name" value="Isocitrate/Isopropylmalate dehydrogenase-like"/>
    <property type="match status" value="1"/>
</dbReference>
<organism evidence="14 15">
    <name type="scientific">Cymbomonas tetramitiformis</name>
    <dbReference type="NCBI Taxonomy" id="36881"/>
    <lineage>
        <taxon>Eukaryota</taxon>
        <taxon>Viridiplantae</taxon>
        <taxon>Chlorophyta</taxon>
        <taxon>Pyramimonadophyceae</taxon>
        <taxon>Pyramimonadales</taxon>
        <taxon>Pyramimonadaceae</taxon>
        <taxon>Cymbomonas</taxon>
    </lineage>
</organism>
<dbReference type="Pfam" id="PF07085">
    <property type="entry name" value="DRTGG"/>
    <property type="match status" value="1"/>
</dbReference>
<dbReference type="SUPFAM" id="SSF75138">
    <property type="entry name" value="HprK N-terminal domain-like"/>
    <property type="match status" value="1"/>
</dbReference>
<dbReference type="Gene3D" id="3.40.50.10950">
    <property type="match status" value="1"/>
</dbReference>
<dbReference type="PRINTS" id="PR00471">
    <property type="entry name" value="ACETATEKNASE"/>
</dbReference>
<dbReference type="GO" id="GO:0016774">
    <property type="term" value="F:phosphotransferase activity, carboxyl group as acceptor"/>
    <property type="evidence" value="ECO:0007669"/>
    <property type="project" value="InterPro"/>
</dbReference>
<dbReference type="InterPro" id="IPR023865">
    <property type="entry name" value="Aliphatic_acid_kinase_CS"/>
</dbReference>
<feature type="domain" description="DRTGG" evidence="13">
    <location>
        <begin position="1369"/>
        <end position="1485"/>
    </location>
</feature>
<dbReference type="InterPro" id="IPR004614">
    <property type="entry name" value="P_AcTrfase"/>
</dbReference>
<dbReference type="InterPro" id="IPR002505">
    <property type="entry name" value="PTA_PTB"/>
</dbReference>
<keyword evidence="8" id="KW-0012">Acyltransferase</keyword>
<accession>A0AAE0GFV6</accession>
<feature type="compositionally biased region" description="Low complexity" evidence="10">
    <location>
        <begin position="77"/>
        <end position="87"/>
    </location>
</feature>
<dbReference type="PROSITE" id="PS01075">
    <property type="entry name" value="ACETATE_KINASE_1"/>
    <property type="match status" value="1"/>
</dbReference>
<dbReference type="GO" id="GO:0008959">
    <property type="term" value="F:phosphate acetyltransferase activity"/>
    <property type="evidence" value="ECO:0007669"/>
    <property type="project" value="UniProtKB-EC"/>
</dbReference>
<dbReference type="HAMAP" id="MF_00020">
    <property type="entry name" value="Acetate_kinase"/>
    <property type="match status" value="1"/>
</dbReference>
<dbReference type="NCBIfam" id="TIGR00016">
    <property type="entry name" value="ackA"/>
    <property type="match status" value="1"/>
</dbReference>
<dbReference type="Gene3D" id="3.30.559.10">
    <property type="entry name" value="Chloramphenicol acetyltransferase-like domain"/>
    <property type="match status" value="1"/>
</dbReference>
<dbReference type="Pfam" id="PF00871">
    <property type="entry name" value="Acetate_kinase"/>
    <property type="match status" value="1"/>
</dbReference>
<comment type="caution">
    <text evidence="14">The sequence shown here is derived from an EMBL/GenBank/DDBJ whole genome shotgun (WGS) entry which is preliminary data.</text>
</comment>
<protein>
    <recommendedName>
        <fullName evidence="3">Phosphate acetyltransferase</fullName>
        <ecNumber evidence="2">2.3.1.8</ecNumber>
    </recommendedName>
    <alternativeName>
        <fullName evidence="9">Phosphotransacetylase</fullName>
    </alternativeName>
</protein>
<evidence type="ECO:0000256" key="4">
    <source>
        <dbReference type="ARBA" id="ARBA00022679"/>
    </source>
</evidence>
<dbReference type="PROSITE" id="PS01076">
    <property type="entry name" value="ACETATE_KINASE_2"/>
    <property type="match status" value="1"/>
</dbReference>
<dbReference type="Gene3D" id="3.30.420.40">
    <property type="match status" value="2"/>
</dbReference>
<dbReference type="NCBIfam" id="NF007233">
    <property type="entry name" value="PRK09653.1"/>
    <property type="match status" value="1"/>
</dbReference>
<dbReference type="InterPro" id="IPR042112">
    <property type="entry name" value="P_AcTrfase_dom2"/>
</dbReference>
<dbReference type="Pfam" id="PF00755">
    <property type="entry name" value="Carn_acyltransf"/>
    <property type="match status" value="1"/>
</dbReference>
<dbReference type="CDD" id="cd24010">
    <property type="entry name" value="ASKHA_NBD_AcK_PK"/>
    <property type="match status" value="1"/>
</dbReference>
<dbReference type="SUPFAM" id="SSF53067">
    <property type="entry name" value="Actin-like ATPase domain"/>
    <property type="match status" value="2"/>
</dbReference>
<evidence type="ECO:0000256" key="10">
    <source>
        <dbReference type="SAM" id="MobiDB-lite"/>
    </source>
</evidence>
<dbReference type="InterPro" id="IPR023213">
    <property type="entry name" value="CAT-like_dom_sf"/>
</dbReference>
<dbReference type="EC" id="2.3.1.8" evidence="2"/>
<evidence type="ECO:0000256" key="3">
    <source>
        <dbReference type="ARBA" id="ARBA00021528"/>
    </source>
</evidence>
<keyword evidence="15" id="KW-1185">Reference proteome</keyword>
<dbReference type="InterPro" id="IPR050500">
    <property type="entry name" value="Phos_Acetyltrans/Butyryltrans"/>
</dbReference>
<evidence type="ECO:0000256" key="2">
    <source>
        <dbReference type="ARBA" id="ARBA00012707"/>
    </source>
</evidence>
<feature type="non-terminal residue" evidence="14">
    <location>
        <position position="1"/>
    </location>
</feature>
<evidence type="ECO:0000256" key="8">
    <source>
        <dbReference type="ARBA" id="ARBA00023315"/>
    </source>
</evidence>
<dbReference type="InterPro" id="IPR042231">
    <property type="entry name" value="Cho/carn_acyl_trans_2"/>
</dbReference>
<evidence type="ECO:0000259" key="12">
    <source>
        <dbReference type="Pfam" id="PF01515"/>
    </source>
</evidence>
<dbReference type="InterPro" id="IPR004372">
    <property type="entry name" value="Ac/propionate_kinase"/>
</dbReference>